<evidence type="ECO:0000259" key="8">
    <source>
        <dbReference type="Pfam" id="PF00881"/>
    </source>
</evidence>
<dbReference type="RefSeq" id="WP_124552989.1">
    <property type="nucleotide sequence ID" value="NZ_CP033953.1"/>
</dbReference>
<dbReference type="InterPro" id="IPR000415">
    <property type="entry name" value="Nitroreductase-like"/>
</dbReference>
<dbReference type="PANTHER" id="PTHR23026">
    <property type="entry name" value="NADPH NITROREDUCTASE"/>
    <property type="match status" value="1"/>
</dbReference>
<dbReference type="OrthoDB" id="9809288at2"/>
<evidence type="ECO:0000256" key="2">
    <source>
        <dbReference type="ARBA" id="ARBA00007118"/>
    </source>
</evidence>
<organism evidence="9 10">
    <name type="scientific">Methylophilus methylotrophus</name>
    <name type="common">Bacterium W3A1</name>
    <dbReference type="NCBI Taxonomy" id="17"/>
    <lineage>
        <taxon>Bacteria</taxon>
        <taxon>Pseudomonadati</taxon>
        <taxon>Pseudomonadota</taxon>
        <taxon>Betaproteobacteria</taxon>
        <taxon>Nitrosomonadales</taxon>
        <taxon>Methylophilaceae</taxon>
        <taxon>Methylophilus</taxon>
    </lineage>
</organism>
<dbReference type="Gene3D" id="3.40.109.10">
    <property type="entry name" value="NADH Oxidase"/>
    <property type="match status" value="1"/>
</dbReference>
<dbReference type="GO" id="GO:0005829">
    <property type="term" value="C:cytosol"/>
    <property type="evidence" value="ECO:0007669"/>
    <property type="project" value="TreeGrafter"/>
</dbReference>
<dbReference type="CDD" id="cd02149">
    <property type="entry name" value="NfsB-like"/>
    <property type="match status" value="1"/>
</dbReference>
<keyword evidence="7" id="KW-0520">NAD</keyword>
<name>A0A5C7WPW8_METME</name>
<dbReference type="Proteomes" id="UP000321374">
    <property type="component" value="Unassembled WGS sequence"/>
</dbReference>
<feature type="domain" description="Nitroreductase" evidence="8">
    <location>
        <begin position="21"/>
        <end position="206"/>
    </location>
</feature>
<accession>A0A5C7WPW8</accession>
<evidence type="ECO:0000313" key="10">
    <source>
        <dbReference type="Proteomes" id="UP000321374"/>
    </source>
</evidence>
<comment type="caution">
    <text evidence="9">The sequence shown here is derived from an EMBL/GenBank/DDBJ whole genome shotgun (WGS) entry which is preliminary data.</text>
</comment>
<protein>
    <submittedName>
        <fullName evidence="9">NAD(P)H-dependent oxidoreductase</fullName>
    </submittedName>
</protein>
<evidence type="ECO:0000256" key="4">
    <source>
        <dbReference type="ARBA" id="ARBA00022643"/>
    </source>
</evidence>
<dbReference type="Pfam" id="PF00881">
    <property type="entry name" value="Nitroreductase"/>
    <property type="match status" value="1"/>
</dbReference>
<gene>
    <name evidence="9" type="ORF">E6Q51_00800</name>
</gene>
<dbReference type="PANTHER" id="PTHR23026:SF125">
    <property type="entry name" value="OXYGEN-INSENSITIVE NAD(P)H NITROREDUCTASE"/>
    <property type="match status" value="1"/>
</dbReference>
<dbReference type="AlphaFoldDB" id="A0A5C7WPW8"/>
<keyword evidence="5" id="KW-0521">NADP</keyword>
<comment type="similarity">
    <text evidence="2">Belongs to the nitroreductase family.</text>
</comment>
<keyword evidence="6" id="KW-0560">Oxidoreductase</keyword>
<reference evidence="9 10" key="1">
    <citation type="submission" date="2018-09" db="EMBL/GenBank/DDBJ databases">
        <title>Metagenome Assembled Genomes from an Advanced Water Purification Facility.</title>
        <authorList>
            <person name="Stamps B.W."/>
            <person name="Spear J.R."/>
        </authorList>
    </citation>
    <scope>NUCLEOTIDE SEQUENCE [LARGE SCALE GENOMIC DNA]</scope>
    <source>
        <strain evidence="9">Bin_42_2</strain>
    </source>
</reference>
<sequence length="226" mass="26182">MMTEKNTVIEKQAILEAFNFRHACKEFDASKQIPDEEFELILEAARLSPSSFGFEPWHFIVVQDKTLRESLKRHAWGAPLKLDTASHFVLCLAMKSPFLDPKGPYLPKFMREVQHHPQEVADMRLGFYTQFQQSDFDLTDERKLFDWASKQCYIPLANMMTVAAMRGIDSCPIEGFKQKETDALLAEQFGVNLQEYGLAYMVAFGYRKLEPKTKTRRAIDQVVSWK</sequence>
<dbReference type="EMBL" id="SSGG01000014">
    <property type="protein sequence ID" value="TXI38618.1"/>
    <property type="molecule type" value="Genomic_DNA"/>
</dbReference>
<dbReference type="STRING" id="1122236.GCA_000378225_01577"/>
<evidence type="ECO:0000256" key="6">
    <source>
        <dbReference type="ARBA" id="ARBA00023002"/>
    </source>
</evidence>
<keyword evidence="3" id="KW-0285">Flavoprotein</keyword>
<dbReference type="GO" id="GO:0046256">
    <property type="term" value="P:2,4,6-trinitrotoluene catabolic process"/>
    <property type="evidence" value="ECO:0007669"/>
    <property type="project" value="TreeGrafter"/>
</dbReference>
<comment type="cofactor">
    <cofactor evidence="1">
        <name>FMN</name>
        <dbReference type="ChEBI" id="CHEBI:58210"/>
    </cofactor>
</comment>
<evidence type="ECO:0000256" key="3">
    <source>
        <dbReference type="ARBA" id="ARBA00022630"/>
    </source>
</evidence>
<dbReference type="InterPro" id="IPR033878">
    <property type="entry name" value="NfsB-like"/>
</dbReference>
<evidence type="ECO:0000256" key="1">
    <source>
        <dbReference type="ARBA" id="ARBA00001917"/>
    </source>
</evidence>
<evidence type="ECO:0000313" key="9">
    <source>
        <dbReference type="EMBL" id="TXI38618.1"/>
    </source>
</evidence>
<evidence type="ECO:0000256" key="7">
    <source>
        <dbReference type="ARBA" id="ARBA00023027"/>
    </source>
</evidence>
<dbReference type="InterPro" id="IPR050627">
    <property type="entry name" value="Nitroreductase/BluB"/>
</dbReference>
<proteinExistence type="inferred from homology"/>
<keyword evidence="4" id="KW-0288">FMN</keyword>
<evidence type="ECO:0000256" key="5">
    <source>
        <dbReference type="ARBA" id="ARBA00022857"/>
    </source>
</evidence>
<dbReference type="GO" id="GO:0046857">
    <property type="term" value="F:oxidoreductase activity, acting on other nitrogenous compounds as donors, with NAD or NADP as acceptor"/>
    <property type="evidence" value="ECO:0007669"/>
    <property type="project" value="TreeGrafter"/>
</dbReference>
<dbReference type="InterPro" id="IPR029479">
    <property type="entry name" value="Nitroreductase"/>
</dbReference>
<dbReference type="SUPFAM" id="SSF55469">
    <property type="entry name" value="FMN-dependent nitroreductase-like"/>
    <property type="match status" value="1"/>
</dbReference>